<keyword evidence="5" id="KW-1185">Reference proteome</keyword>
<sequence>MARLRCSARRCHARRGRPQDPLREFVVGTDAGDVAAVVRIQGDVAVVSTADYFMPLVDNPYGWGRIAAANAVGHLCDGGRPLVGLNLLVCRSNIELRGLSCG</sequence>
<evidence type="ECO:0000313" key="4">
    <source>
        <dbReference type="EMBL" id="GAA3704238.1"/>
    </source>
</evidence>
<dbReference type="Proteomes" id="UP001500902">
    <property type="component" value="Unassembled WGS sequence"/>
</dbReference>
<dbReference type="SUPFAM" id="SSF55326">
    <property type="entry name" value="PurM N-terminal domain-like"/>
    <property type="match status" value="1"/>
</dbReference>
<reference evidence="5" key="1">
    <citation type="journal article" date="2019" name="Int. J. Syst. Evol. Microbiol.">
        <title>The Global Catalogue of Microorganisms (GCM) 10K type strain sequencing project: providing services to taxonomists for standard genome sequencing and annotation.</title>
        <authorList>
            <consortium name="The Broad Institute Genomics Platform"/>
            <consortium name="The Broad Institute Genome Sequencing Center for Infectious Disease"/>
            <person name="Wu L."/>
            <person name="Ma J."/>
        </authorList>
    </citation>
    <scope>NUCLEOTIDE SEQUENCE [LARGE SCALE GENOMIC DNA]</scope>
    <source>
        <strain evidence="5">JCM 16904</strain>
    </source>
</reference>
<keyword evidence="1" id="KW-0547">Nucleotide-binding</keyword>
<dbReference type="Gene3D" id="3.30.1330.10">
    <property type="entry name" value="PurM-like, N-terminal domain"/>
    <property type="match status" value="1"/>
</dbReference>
<evidence type="ECO:0000256" key="2">
    <source>
        <dbReference type="ARBA" id="ARBA00022840"/>
    </source>
</evidence>
<dbReference type="InterPro" id="IPR036921">
    <property type="entry name" value="PurM-like_N_sf"/>
</dbReference>
<dbReference type="InterPro" id="IPR016188">
    <property type="entry name" value="PurM-like_N"/>
</dbReference>
<proteinExistence type="predicted"/>
<dbReference type="PANTHER" id="PTHR10256:SF0">
    <property type="entry name" value="INACTIVE SELENIDE, WATER DIKINASE-LIKE PROTEIN-RELATED"/>
    <property type="match status" value="1"/>
</dbReference>
<dbReference type="RefSeq" id="WP_344891350.1">
    <property type="nucleotide sequence ID" value="NZ_BAAAZP010000179.1"/>
</dbReference>
<name>A0ABP7DG34_9ACTN</name>
<evidence type="ECO:0000313" key="5">
    <source>
        <dbReference type="Proteomes" id="UP001500902"/>
    </source>
</evidence>
<dbReference type="Pfam" id="PF00586">
    <property type="entry name" value="AIRS"/>
    <property type="match status" value="1"/>
</dbReference>
<keyword evidence="2" id="KW-0067">ATP-binding</keyword>
<protein>
    <recommendedName>
        <fullName evidence="3">PurM-like N-terminal domain-containing protein</fullName>
    </recommendedName>
</protein>
<evidence type="ECO:0000256" key="1">
    <source>
        <dbReference type="ARBA" id="ARBA00022741"/>
    </source>
</evidence>
<accession>A0ABP7DG34</accession>
<dbReference type="EMBL" id="BAAAZP010000179">
    <property type="protein sequence ID" value="GAA3704238.1"/>
    <property type="molecule type" value="Genomic_DNA"/>
</dbReference>
<dbReference type="PANTHER" id="PTHR10256">
    <property type="entry name" value="SELENIDE, WATER DIKINASE"/>
    <property type="match status" value="1"/>
</dbReference>
<feature type="domain" description="PurM-like N-terminal" evidence="3">
    <location>
        <begin position="32"/>
        <end position="91"/>
    </location>
</feature>
<comment type="caution">
    <text evidence="4">The sequence shown here is derived from an EMBL/GenBank/DDBJ whole genome shotgun (WGS) entry which is preliminary data.</text>
</comment>
<dbReference type="InterPro" id="IPR004536">
    <property type="entry name" value="SPS/SelD"/>
</dbReference>
<organism evidence="4 5">
    <name type="scientific">Nonomuraea antimicrobica</name>
    <dbReference type="NCBI Taxonomy" id="561173"/>
    <lineage>
        <taxon>Bacteria</taxon>
        <taxon>Bacillati</taxon>
        <taxon>Actinomycetota</taxon>
        <taxon>Actinomycetes</taxon>
        <taxon>Streptosporangiales</taxon>
        <taxon>Streptosporangiaceae</taxon>
        <taxon>Nonomuraea</taxon>
    </lineage>
</organism>
<gene>
    <name evidence="4" type="ORF">GCM10022224_082270</name>
</gene>
<evidence type="ECO:0000259" key="3">
    <source>
        <dbReference type="Pfam" id="PF00586"/>
    </source>
</evidence>